<feature type="binding site" evidence="7">
    <location>
        <position position="161"/>
    </location>
    <ligand>
        <name>Mg(2+)</name>
        <dbReference type="ChEBI" id="CHEBI:18420"/>
        <label>1</label>
    </ligand>
</feature>
<dbReference type="PROSITE" id="PS00728">
    <property type="entry name" value="AP_NUCLEASE_F1_3"/>
    <property type="match status" value="1"/>
</dbReference>
<dbReference type="InterPro" id="IPR005135">
    <property type="entry name" value="Endo/exonuclease/phosphatase"/>
</dbReference>
<dbReference type="NCBIfam" id="TIGR00633">
    <property type="entry name" value="xth"/>
    <property type="match status" value="1"/>
</dbReference>
<feature type="site" description="Transition state stabilizer" evidence="8">
    <location>
        <position position="163"/>
    </location>
</feature>
<feature type="active site" description="Proton acceptor" evidence="6">
    <location>
        <position position="264"/>
    </location>
</feature>
<keyword evidence="7" id="KW-0464">Manganese</keyword>
<comment type="caution">
    <text evidence="10">The sequence shown here is derived from an EMBL/GenBank/DDBJ whole genome shotgun (WGS) entry which is preliminary data.</text>
</comment>
<keyword evidence="4" id="KW-0378">Hydrolase</keyword>
<evidence type="ECO:0000256" key="1">
    <source>
        <dbReference type="ARBA" id="ARBA00001936"/>
    </source>
</evidence>
<dbReference type="GO" id="GO:0006281">
    <property type="term" value="P:DNA repair"/>
    <property type="evidence" value="ECO:0007669"/>
    <property type="project" value="InterPro"/>
</dbReference>
<dbReference type="PROSITE" id="PS51435">
    <property type="entry name" value="AP_NUCLEASE_F1_4"/>
    <property type="match status" value="1"/>
</dbReference>
<evidence type="ECO:0000313" key="11">
    <source>
        <dbReference type="Proteomes" id="UP000078292"/>
    </source>
</evidence>
<dbReference type="PANTHER" id="PTHR43250">
    <property type="entry name" value="EXODEOXYRIBONUCLEASE III"/>
    <property type="match status" value="1"/>
</dbReference>
<comment type="similarity">
    <text evidence="2">Belongs to the DNA repair enzymes AP/ExoA family.</text>
</comment>
<gene>
    <name evidence="10" type="ORF">A6F49_04385</name>
</gene>
<dbReference type="EMBL" id="LXEY01000007">
    <property type="protein sequence ID" value="OAV62900.1"/>
    <property type="molecule type" value="Genomic_DNA"/>
</dbReference>
<dbReference type="InterPro" id="IPR037493">
    <property type="entry name" value="ExoIII-like"/>
</dbReference>
<dbReference type="InterPro" id="IPR020848">
    <property type="entry name" value="AP_endonuclease_F1_CS"/>
</dbReference>
<dbReference type="InterPro" id="IPR036691">
    <property type="entry name" value="Endo/exonu/phosph_ase_sf"/>
</dbReference>
<keyword evidence="3 7" id="KW-0479">Metal-binding</keyword>
<feature type="active site" description="Proton donor/acceptor" evidence="6">
    <location>
        <position position="161"/>
    </location>
</feature>
<feature type="active site" evidence="6">
    <location>
        <position position="120"/>
    </location>
</feature>
<dbReference type="InterPro" id="IPR004808">
    <property type="entry name" value="AP_endonuc_1"/>
</dbReference>
<dbReference type="RefSeq" id="WP_043056043.1">
    <property type="nucleotide sequence ID" value="NZ_LXEY01000007.1"/>
</dbReference>
<dbReference type="Gene3D" id="3.60.10.10">
    <property type="entry name" value="Endonuclease/exonuclease/phosphatase"/>
    <property type="match status" value="1"/>
</dbReference>
<dbReference type="GO" id="GO:0008311">
    <property type="term" value="F:double-stranded DNA 3'-5' DNA exonuclease activity"/>
    <property type="evidence" value="ECO:0007669"/>
    <property type="project" value="InterPro"/>
</dbReference>
<dbReference type="STRING" id="1837282.A6F49_04385"/>
<evidence type="ECO:0000256" key="6">
    <source>
        <dbReference type="PIRSR" id="PIRSR604808-1"/>
    </source>
</evidence>
<evidence type="ECO:0000256" key="7">
    <source>
        <dbReference type="PIRSR" id="PIRSR604808-2"/>
    </source>
</evidence>
<protein>
    <submittedName>
        <fullName evidence="10">Exodeoxyribonuclease III</fullName>
    </submittedName>
</protein>
<dbReference type="GO" id="GO:0004519">
    <property type="term" value="F:endonuclease activity"/>
    <property type="evidence" value="ECO:0007669"/>
    <property type="project" value="InterPro"/>
</dbReference>
<feature type="site" description="Interaction with DNA substrate" evidence="8">
    <location>
        <position position="264"/>
    </location>
</feature>
<dbReference type="PANTHER" id="PTHR43250:SF2">
    <property type="entry name" value="EXODEOXYRIBONUCLEASE III"/>
    <property type="match status" value="1"/>
</dbReference>
<sequence length="273" mass="31477">MKFATWNVNSLRARADRVEDWLDEHDVDVLCIQETKCKDDNFPWGMFEMMGYQVAHFGFSQWNGVAIASRVGLDDVEYGFPGQPEFGKNGVDPEVEARAISATVGTKKTNVEPFRLYSLYVPNGRSLEDEHMEYKIRYLNALHEHITGDLNDDTRVALTGDFNIAPYDEDVWDMEFFLEEGLTHVSEPERAAFRQFEDAGLIDVVRPRHPGPQTYTYWDYQRLRFPKNEGMRIDFILASENLANDVEDAWIDREERKGQGASDHVPVVVELDD</sequence>
<evidence type="ECO:0000259" key="9">
    <source>
        <dbReference type="Pfam" id="PF03372"/>
    </source>
</evidence>
<feature type="site" description="Important for catalytic activity" evidence="8">
    <location>
        <position position="234"/>
    </location>
</feature>
<feature type="binding site" evidence="7">
    <location>
        <position position="263"/>
    </location>
    <ligand>
        <name>Mg(2+)</name>
        <dbReference type="ChEBI" id="CHEBI:18420"/>
        <label>1</label>
    </ligand>
</feature>
<keyword evidence="5 7" id="KW-0460">Magnesium</keyword>
<evidence type="ECO:0000256" key="2">
    <source>
        <dbReference type="ARBA" id="ARBA00007092"/>
    </source>
</evidence>
<evidence type="ECO:0000256" key="5">
    <source>
        <dbReference type="ARBA" id="ARBA00022842"/>
    </source>
</evidence>
<organism evidence="10 11">
    <name type="scientific">Enteractinococcus helveticum</name>
    <dbReference type="NCBI Taxonomy" id="1837282"/>
    <lineage>
        <taxon>Bacteria</taxon>
        <taxon>Bacillati</taxon>
        <taxon>Actinomycetota</taxon>
        <taxon>Actinomycetes</taxon>
        <taxon>Micrococcales</taxon>
        <taxon>Micrococcaceae</taxon>
    </lineage>
</organism>
<feature type="domain" description="Endonuclease/exonuclease/phosphatase" evidence="9">
    <location>
        <begin position="4"/>
        <end position="264"/>
    </location>
</feature>
<evidence type="ECO:0000256" key="8">
    <source>
        <dbReference type="PIRSR" id="PIRSR604808-3"/>
    </source>
</evidence>
<comment type="cofactor">
    <cofactor evidence="1">
        <name>Mn(2+)</name>
        <dbReference type="ChEBI" id="CHEBI:29035"/>
    </cofactor>
</comment>
<reference evidence="10 11" key="1">
    <citation type="submission" date="2016-04" db="EMBL/GenBank/DDBJ databases">
        <title>First whole genome shotgun sequence of the bacterium Enteractinococcus sp. strain UASWS1574.</title>
        <authorList>
            <person name="Crovadore J."/>
            <person name="Chablais R."/>
            <person name="Lefort F."/>
        </authorList>
    </citation>
    <scope>NUCLEOTIDE SEQUENCE [LARGE SCALE GENOMIC DNA]</scope>
    <source>
        <strain evidence="10 11">UASWS1574</strain>
    </source>
</reference>
<feature type="binding site" evidence="7">
    <location>
        <position position="34"/>
    </location>
    <ligand>
        <name>Mg(2+)</name>
        <dbReference type="ChEBI" id="CHEBI:18420"/>
        <label>1</label>
    </ligand>
</feature>
<feature type="binding site" evidence="7">
    <location>
        <position position="163"/>
    </location>
    <ligand>
        <name>Mg(2+)</name>
        <dbReference type="ChEBI" id="CHEBI:18420"/>
        <label>1</label>
    </ligand>
</feature>
<dbReference type="AlphaFoldDB" id="A0A1B7M2V9"/>
<dbReference type="OrthoDB" id="9803914at2"/>
<accession>A0A1B7M2V9</accession>
<dbReference type="NCBIfam" id="TIGR00195">
    <property type="entry name" value="exoDNase_III"/>
    <property type="match status" value="1"/>
</dbReference>
<comment type="cofactor">
    <cofactor evidence="7">
        <name>Mg(2+)</name>
        <dbReference type="ChEBI" id="CHEBI:18420"/>
    </cofactor>
    <cofactor evidence="7">
        <name>Mn(2+)</name>
        <dbReference type="ChEBI" id="CHEBI:29035"/>
    </cofactor>
    <text evidence="7">Probably binds two magnesium or manganese ions per subunit.</text>
</comment>
<evidence type="ECO:0000313" key="10">
    <source>
        <dbReference type="EMBL" id="OAV62900.1"/>
    </source>
</evidence>
<dbReference type="GO" id="GO:0003677">
    <property type="term" value="F:DNA binding"/>
    <property type="evidence" value="ECO:0007669"/>
    <property type="project" value="InterPro"/>
</dbReference>
<dbReference type="CDD" id="cd09086">
    <property type="entry name" value="ExoIII-like_AP-endo"/>
    <property type="match status" value="1"/>
</dbReference>
<feature type="binding site" evidence="7">
    <location>
        <position position="7"/>
    </location>
    <ligand>
        <name>Mg(2+)</name>
        <dbReference type="ChEBI" id="CHEBI:18420"/>
        <label>1</label>
    </ligand>
</feature>
<dbReference type="Proteomes" id="UP000078292">
    <property type="component" value="Unassembled WGS sequence"/>
</dbReference>
<name>A0A1B7M2V9_9MICC</name>
<evidence type="ECO:0000256" key="3">
    <source>
        <dbReference type="ARBA" id="ARBA00022723"/>
    </source>
</evidence>
<dbReference type="GO" id="GO:0046872">
    <property type="term" value="F:metal ion binding"/>
    <property type="evidence" value="ECO:0007669"/>
    <property type="project" value="UniProtKB-KW"/>
</dbReference>
<dbReference type="Pfam" id="PF03372">
    <property type="entry name" value="Exo_endo_phos"/>
    <property type="match status" value="1"/>
</dbReference>
<proteinExistence type="inferred from homology"/>
<evidence type="ECO:0000256" key="4">
    <source>
        <dbReference type="ARBA" id="ARBA00022801"/>
    </source>
</evidence>
<keyword evidence="11" id="KW-1185">Reference proteome</keyword>
<feature type="binding site" evidence="7">
    <location>
        <position position="264"/>
    </location>
    <ligand>
        <name>Mg(2+)</name>
        <dbReference type="ChEBI" id="CHEBI:18420"/>
        <label>1</label>
    </ligand>
</feature>
<dbReference type="SUPFAM" id="SSF56219">
    <property type="entry name" value="DNase I-like"/>
    <property type="match status" value="1"/>
</dbReference>